<evidence type="ECO:0000256" key="1">
    <source>
        <dbReference type="SAM" id="SignalP"/>
    </source>
</evidence>
<feature type="chain" id="PRO_5046335560" evidence="1">
    <location>
        <begin position="20"/>
        <end position="98"/>
    </location>
</feature>
<keyword evidence="3" id="KW-1185">Reference proteome</keyword>
<dbReference type="Proteomes" id="UP001642540">
    <property type="component" value="Unassembled WGS sequence"/>
</dbReference>
<name>A0ABP1QQ38_9HEXA</name>
<evidence type="ECO:0000313" key="3">
    <source>
        <dbReference type="Proteomes" id="UP001642540"/>
    </source>
</evidence>
<gene>
    <name evidence="2" type="ORF">ODALV1_LOCUS12665</name>
</gene>
<dbReference type="EMBL" id="CAXLJM020000038">
    <property type="protein sequence ID" value="CAL8107412.1"/>
    <property type="molecule type" value="Genomic_DNA"/>
</dbReference>
<feature type="signal peptide" evidence="1">
    <location>
        <begin position="1"/>
        <end position="19"/>
    </location>
</feature>
<evidence type="ECO:0000313" key="2">
    <source>
        <dbReference type="EMBL" id="CAL8107412.1"/>
    </source>
</evidence>
<reference evidence="2 3" key="1">
    <citation type="submission" date="2024-08" db="EMBL/GenBank/DDBJ databases">
        <authorList>
            <person name="Cucini C."/>
            <person name="Frati F."/>
        </authorList>
    </citation>
    <scope>NUCLEOTIDE SEQUENCE [LARGE SCALE GENOMIC DNA]</scope>
</reference>
<protein>
    <submittedName>
        <fullName evidence="2">Uncharacterized protein</fullName>
    </submittedName>
</protein>
<keyword evidence="1" id="KW-0732">Signal</keyword>
<organism evidence="2 3">
    <name type="scientific">Orchesella dallaii</name>
    <dbReference type="NCBI Taxonomy" id="48710"/>
    <lineage>
        <taxon>Eukaryota</taxon>
        <taxon>Metazoa</taxon>
        <taxon>Ecdysozoa</taxon>
        <taxon>Arthropoda</taxon>
        <taxon>Hexapoda</taxon>
        <taxon>Collembola</taxon>
        <taxon>Entomobryomorpha</taxon>
        <taxon>Entomobryoidea</taxon>
        <taxon>Orchesellidae</taxon>
        <taxon>Orchesellinae</taxon>
        <taxon>Orchesella</taxon>
    </lineage>
</organism>
<accession>A0ABP1QQ38</accession>
<sequence>MKFVTVVLFTLLLTTVAYSAKLSNALYKQLEEFECLPPGFPCTPSINSTVEATTAVSTSVEDMEESTTTVIPFVEKTSPISCCTKCLYETGWIDAVCE</sequence>
<comment type="caution">
    <text evidence="2">The sequence shown here is derived from an EMBL/GenBank/DDBJ whole genome shotgun (WGS) entry which is preliminary data.</text>
</comment>
<proteinExistence type="predicted"/>